<accession>A0A370CI84</accession>
<feature type="region of interest" description="Disordered" evidence="1">
    <location>
        <begin position="403"/>
        <end position="422"/>
    </location>
</feature>
<keyword evidence="2" id="KW-0472">Membrane</keyword>
<keyword evidence="4" id="KW-1185">Reference proteome</keyword>
<reference evidence="3 4" key="1">
    <citation type="journal article" date="2017" name="Int. J. Syst. Evol. Microbiol.">
        <title>Aquarickettsiella crustaci n. gen. n. sp. (Gammaproteobacteria: Legionellales: Coxiellaceae); a bacterial pathogen of the freshwater crustacean: Gammarus fossarum (Malacostraca: Amphipoda).</title>
        <authorList>
            <person name="Bojko J."/>
            <person name="Dunn A.M."/>
            <person name="Stebbing P.D."/>
            <person name="Van Aerle R."/>
            <person name="Bacela-Spychalska K."/>
            <person name="Bean T.P."/>
            <person name="Stentiford G.D."/>
        </authorList>
    </citation>
    <scope>NUCLEOTIDE SEQUENCE [LARGE SCALE GENOMIC DNA]</scope>
    <source>
        <strain evidence="3">RA15029</strain>
    </source>
</reference>
<feature type="transmembrane region" description="Helical" evidence="2">
    <location>
        <begin position="100"/>
        <end position="120"/>
    </location>
</feature>
<keyword evidence="2" id="KW-0812">Transmembrane</keyword>
<evidence type="ECO:0000313" key="4">
    <source>
        <dbReference type="Proteomes" id="UP000226429"/>
    </source>
</evidence>
<keyword evidence="2" id="KW-1133">Transmembrane helix</keyword>
<dbReference type="Proteomes" id="UP000226429">
    <property type="component" value="Unassembled WGS sequence"/>
</dbReference>
<feature type="compositionally biased region" description="Low complexity" evidence="1">
    <location>
        <begin position="403"/>
        <end position="414"/>
    </location>
</feature>
<feature type="transmembrane region" description="Helical" evidence="2">
    <location>
        <begin position="214"/>
        <end position="235"/>
    </location>
</feature>
<dbReference type="AlphaFoldDB" id="A0A370CI84"/>
<name>A0A370CI84_9COXI</name>
<evidence type="ECO:0000256" key="1">
    <source>
        <dbReference type="SAM" id="MobiDB-lite"/>
    </source>
</evidence>
<sequence length="422" mass="46121">MSDFNEASPLIESQTSRSPTFLQKIRTAPVQIIKKLALAGVSAFSGYMYWPSSFNAAAFGGEALQVTAALGGSTTNAIFNYESFLSLSELPKFRSMPGKYLTATLFSIACVAPNFFMDIVDEEGNYTDTTDITLQAVSAFLNIWVNVVGSLALINSIADLMKNKTELEKEKLIENFDSSIKIFSQLSIDKQTKSELIPLLATNNTLNLRQKISYYSLTTSIGLLSIPQFLAYVFISYFGMKDLSEKKFGANQTVSTLLASIAATGNAIPNAGFSIKGVNSSCKKVISLKKPSLLATLFILPALFSGFTTHKAMADSLKELEYSGNTAEILNWLSNLGAALIYNLPQMLALANRLGKETISVPERLSTLQINLEAEINSLENLEIIRNFKNNLADNSHIVKFFSKPPSPNKNNSSTNRTALNI</sequence>
<proteinExistence type="predicted"/>
<evidence type="ECO:0000313" key="3">
    <source>
        <dbReference type="EMBL" id="RDH40270.1"/>
    </source>
</evidence>
<feature type="transmembrane region" description="Helical" evidence="2">
    <location>
        <begin position="132"/>
        <end position="154"/>
    </location>
</feature>
<reference evidence="3 4" key="2">
    <citation type="journal article" date="2018" name="J. Invertebr. Pathol.">
        <title>'Candidatus Aquirickettsiella gammari' (Gammaproteobacteria: Legionellales: Coxiellaceae): A bacterial pathogen of the freshwater crustacean Gammarus fossarum (Malacostraca: Amphipoda).</title>
        <authorList>
            <person name="Bojko J."/>
            <person name="Dunn A.M."/>
            <person name="Stebbing P.D."/>
            <person name="van Aerle R."/>
            <person name="Bacela-Spychalska K."/>
            <person name="Bean T.P."/>
            <person name="Urrutia A."/>
            <person name="Stentiford G.D."/>
        </authorList>
    </citation>
    <scope>NUCLEOTIDE SEQUENCE [LARGE SCALE GENOMIC DNA]</scope>
    <source>
        <strain evidence="3">RA15029</strain>
    </source>
</reference>
<comment type="caution">
    <text evidence="3">The sequence shown here is derived from an EMBL/GenBank/DDBJ whole genome shotgun (WGS) entry which is preliminary data.</text>
</comment>
<gene>
    <name evidence="3" type="ORF">CFE62_004880</name>
</gene>
<organism evidence="3 4">
    <name type="scientific">Candidatus Aquirickettsiella gammari</name>
    <dbReference type="NCBI Taxonomy" id="2016198"/>
    <lineage>
        <taxon>Bacteria</taxon>
        <taxon>Pseudomonadati</taxon>
        <taxon>Pseudomonadota</taxon>
        <taxon>Gammaproteobacteria</taxon>
        <taxon>Legionellales</taxon>
        <taxon>Coxiellaceae</taxon>
        <taxon>Candidatus Aquirickettsiella</taxon>
    </lineage>
</organism>
<evidence type="ECO:0000256" key="2">
    <source>
        <dbReference type="SAM" id="Phobius"/>
    </source>
</evidence>
<dbReference type="EMBL" id="NMOS02000012">
    <property type="protein sequence ID" value="RDH40270.1"/>
    <property type="molecule type" value="Genomic_DNA"/>
</dbReference>
<protein>
    <submittedName>
        <fullName evidence="3">Uncharacterized protein</fullName>
    </submittedName>
</protein>